<dbReference type="RefSeq" id="XP_064711325.1">
    <property type="nucleotide sequence ID" value="XM_064848701.1"/>
</dbReference>
<keyword evidence="3" id="KW-1133">Transmembrane helix</keyword>
<reference evidence="5 6" key="1">
    <citation type="submission" date="2023-08" db="EMBL/GenBank/DDBJ databases">
        <title>Black Yeasts Isolated from many extreme environments.</title>
        <authorList>
            <person name="Coleine C."/>
            <person name="Stajich J.E."/>
            <person name="Selbmann L."/>
        </authorList>
    </citation>
    <scope>NUCLEOTIDE SEQUENCE [LARGE SCALE GENOMIC DNA]</scope>
    <source>
        <strain evidence="5 6">CCFEE 5792</strain>
    </source>
</reference>
<keyword evidence="4" id="KW-0732">Signal</keyword>
<accession>A0AAV9NPJ4</accession>
<keyword evidence="3" id="KW-0812">Transmembrane</keyword>
<dbReference type="GeneID" id="89973307"/>
<keyword evidence="3" id="KW-0472">Membrane</keyword>
<comment type="caution">
    <text evidence="5">The sequence shown here is derived from an EMBL/GenBank/DDBJ whole genome shotgun (WGS) entry which is preliminary data.</text>
</comment>
<protein>
    <submittedName>
        <fullName evidence="5">Uncharacterized protein</fullName>
    </submittedName>
</protein>
<keyword evidence="1" id="KW-0175">Coiled coil</keyword>
<proteinExistence type="predicted"/>
<evidence type="ECO:0000256" key="4">
    <source>
        <dbReference type="SAM" id="SignalP"/>
    </source>
</evidence>
<feature type="signal peptide" evidence="4">
    <location>
        <begin position="1"/>
        <end position="18"/>
    </location>
</feature>
<evidence type="ECO:0000256" key="1">
    <source>
        <dbReference type="SAM" id="Coils"/>
    </source>
</evidence>
<name>A0AAV9NPJ4_9EURO</name>
<feature type="compositionally biased region" description="Polar residues" evidence="2">
    <location>
        <begin position="296"/>
        <end position="305"/>
    </location>
</feature>
<evidence type="ECO:0000313" key="5">
    <source>
        <dbReference type="EMBL" id="KAK5063053.1"/>
    </source>
</evidence>
<feature type="coiled-coil region" evidence="1">
    <location>
        <begin position="214"/>
        <end position="241"/>
    </location>
</feature>
<gene>
    <name evidence="5" type="ORF">LTR84_005129</name>
</gene>
<feature type="transmembrane region" description="Helical" evidence="3">
    <location>
        <begin position="396"/>
        <end position="417"/>
    </location>
</feature>
<evidence type="ECO:0000313" key="6">
    <source>
        <dbReference type="Proteomes" id="UP001358417"/>
    </source>
</evidence>
<dbReference type="Proteomes" id="UP001358417">
    <property type="component" value="Unassembled WGS sequence"/>
</dbReference>
<evidence type="ECO:0000256" key="2">
    <source>
        <dbReference type="SAM" id="MobiDB-lite"/>
    </source>
</evidence>
<feature type="chain" id="PRO_5043832900" evidence="4">
    <location>
        <begin position="19"/>
        <end position="608"/>
    </location>
</feature>
<dbReference type="EMBL" id="JAVRRD010000002">
    <property type="protein sequence ID" value="KAK5063053.1"/>
    <property type="molecule type" value="Genomic_DNA"/>
</dbReference>
<dbReference type="AlphaFoldDB" id="A0AAV9NPJ4"/>
<feature type="region of interest" description="Disordered" evidence="2">
    <location>
        <begin position="282"/>
        <end position="374"/>
    </location>
</feature>
<organism evidence="5 6">
    <name type="scientific">Exophiala bonariae</name>
    <dbReference type="NCBI Taxonomy" id="1690606"/>
    <lineage>
        <taxon>Eukaryota</taxon>
        <taxon>Fungi</taxon>
        <taxon>Dikarya</taxon>
        <taxon>Ascomycota</taxon>
        <taxon>Pezizomycotina</taxon>
        <taxon>Eurotiomycetes</taxon>
        <taxon>Chaetothyriomycetidae</taxon>
        <taxon>Chaetothyriales</taxon>
        <taxon>Herpotrichiellaceae</taxon>
        <taxon>Exophiala</taxon>
    </lineage>
</organism>
<evidence type="ECO:0000256" key="3">
    <source>
        <dbReference type="SAM" id="Phobius"/>
    </source>
</evidence>
<keyword evidence="6" id="KW-1185">Reference proteome</keyword>
<sequence>MKSTLAQAAAFLSSLASAAIIPSSSPTSNSSAKDITTVAGTTGSDYVSINFSAPCQGCFTGTDDGVELSLEIDSADEECTSNPPRLNGLPLTTNNGNGNQVTKGQLIFKSKPSNGVGEKEVHAFWESICLKGEASILSVRFDDLNGDIGVTGASGFTTSFKQKGQPTVLRLQDRPVENLSDDSHICDMWLNPDESSKLSITAAPQSVAVIDNTLELQYAKLDDLKAQLADLHEELLMTESTIMSLVKEEFRSCTSLKCIWDTAKSKAPGICKLITAHFSHHPSRVSGCTEGDAQSPCRTQAQDLSPMQKKPPQTAEVPENVETKPEISSSSAASSPTPSPPIDESEDLESLDSKGLSESSPNDDGDTPWVQSTGTSGIATFQIDTSRIQASLRRHLTLAVVSLILLALIGGLTFRVVRFLRDPRRRAELAARREERYTKRLYRKAACQHAWRKWWRQFKLQATGDYEEKREMILEQEGISQDTLQRQILTLSDATDLVRNLIAAEEGRVQAEHRALPARYQSNPQSPYTSPLYDAVIGSSQMSETLPPYPPPPPGYEEQLEGEVTVVHGFSSSASTTDDATESSIVDCSPRLSFETGRSTILTRDARD</sequence>